<protein>
    <recommendedName>
        <fullName evidence="10">Permease</fullName>
    </recommendedName>
</protein>
<dbReference type="Pfam" id="PF03773">
    <property type="entry name" value="ArsP_1"/>
    <property type="match status" value="1"/>
</dbReference>
<dbReference type="EMBL" id="NAAD01000033">
    <property type="protein sequence ID" value="ORJ54253.1"/>
    <property type="molecule type" value="Genomic_DNA"/>
</dbReference>
<dbReference type="AlphaFoldDB" id="A0A1X0XN40"/>
<evidence type="ECO:0000256" key="2">
    <source>
        <dbReference type="ARBA" id="ARBA00006386"/>
    </source>
</evidence>
<evidence type="ECO:0000256" key="1">
    <source>
        <dbReference type="ARBA" id="ARBA00004651"/>
    </source>
</evidence>
<keyword evidence="5 7" id="KW-1133">Transmembrane helix</keyword>
<feature type="transmembrane region" description="Helical" evidence="7">
    <location>
        <begin position="232"/>
        <end position="256"/>
    </location>
</feature>
<dbReference type="Proteomes" id="UP000193136">
    <property type="component" value="Unassembled WGS sequence"/>
</dbReference>
<accession>A0A1X0XN40</accession>
<evidence type="ECO:0000256" key="3">
    <source>
        <dbReference type="ARBA" id="ARBA00022475"/>
    </source>
</evidence>
<keyword evidence="3" id="KW-1003">Cell membrane</keyword>
<feature type="transmembrane region" description="Helical" evidence="7">
    <location>
        <begin position="295"/>
        <end position="314"/>
    </location>
</feature>
<comment type="similarity">
    <text evidence="2">Belongs to the UPF0718 family.</text>
</comment>
<dbReference type="PANTHER" id="PTHR34184:SF4">
    <property type="entry name" value="UPF0718 PROTEIN YCGR"/>
    <property type="match status" value="1"/>
</dbReference>
<feature type="transmembrane region" description="Helical" evidence="7">
    <location>
        <begin position="20"/>
        <end position="41"/>
    </location>
</feature>
<proteinExistence type="inferred from homology"/>
<organism evidence="8 9">
    <name type="scientific">Geothermobacter hydrogeniphilus</name>
    <dbReference type="NCBI Taxonomy" id="1969733"/>
    <lineage>
        <taxon>Bacteria</taxon>
        <taxon>Pseudomonadati</taxon>
        <taxon>Thermodesulfobacteriota</taxon>
        <taxon>Desulfuromonadia</taxon>
        <taxon>Desulfuromonadales</taxon>
        <taxon>Geothermobacteraceae</taxon>
        <taxon>Geothermobacter</taxon>
    </lineage>
</organism>
<feature type="transmembrane region" description="Helical" evidence="7">
    <location>
        <begin position="53"/>
        <end position="80"/>
    </location>
</feature>
<feature type="transmembrane region" description="Helical" evidence="7">
    <location>
        <begin position="86"/>
        <end position="108"/>
    </location>
</feature>
<evidence type="ECO:0000256" key="5">
    <source>
        <dbReference type="ARBA" id="ARBA00022989"/>
    </source>
</evidence>
<evidence type="ECO:0000256" key="6">
    <source>
        <dbReference type="ARBA" id="ARBA00023136"/>
    </source>
</evidence>
<keyword evidence="9" id="KW-1185">Reference proteome</keyword>
<keyword evidence="4 7" id="KW-0812">Transmembrane</keyword>
<evidence type="ECO:0000313" key="8">
    <source>
        <dbReference type="EMBL" id="ORJ54253.1"/>
    </source>
</evidence>
<feature type="transmembrane region" description="Helical" evidence="7">
    <location>
        <begin position="268"/>
        <end position="288"/>
    </location>
</feature>
<evidence type="ECO:0008006" key="10">
    <source>
        <dbReference type="Google" id="ProtNLM"/>
    </source>
</evidence>
<gene>
    <name evidence="8" type="ORF">B5V00_15915</name>
</gene>
<dbReference type="InterPro" id="IPR005524">
    <property type="entry name" value="DUF318"/>
</dbReference>
<feature type="transmembrane region" description="Helical" evidence="7">
    <location>
        <begin position="120"/>
        <end position="138"/>
    </location>
</feature>
<dbReference type="InterPro" id="IPR052923">
    <property type="entry name" value="UPF0718"/>
</dbReference>
<reference evidence="8 9" key="1">
    <citation type="submission" date="2017-03" db="EMBL/GenBank/DDBJ databases">
        <title>Genome sequence of Geothermobacter sp. EPR-M, Deep-Sea Iron Reducer.</title>
        <authorList>
            <person name="Tully B."/>
            <person name="Savalia P."/>
            <person name="Abuyen K."/>
            <person name="Baughan C."/>
            <person name="Romero E."/>
            <person name="Ronkowski C."/>
            <person name="Torres B."/>
            <person name="Tremblay J."/>
            <person name="Trujillo A."/>
            <person name="Tyler M."/>
            <person name="Perez-Rodriguez I."/>
            <person name="Amend J."/>
        </authorList>
    </citation>
    <scope>NUCLEOTIDE SEQUENCE [LARGE SCALE GENOMIC DNA]</scope>
    <source>
        <strain evidence="8 9">EPR-M</strain>
    </source>
</reference>
<comment type="subcellular location">
    <subcellularLocation>
        <location evidence="1">Cell membrane</location>
        <topology evidence="1">Multi-pass membrane protein</topology>
    </subcellularLocation>
</comment>
<comment type="caution">
    <text evidence="8">The sequence shown here is derived from an EMBL/GenBank/DDBJ whole genome shotgun (WGS) entry which is preliminary data.</text>
</comment>
<evidence type="ECO:0000313" key="9">
    <source>
        <dbReference type="Proteomes" id="UP000193136"/>
    </source>
</evidence>
<sequence length="319" mass="34377">MADPWWQQYLGVVWMEIGRMWWIFILSALLVGLIKGYKLDLQIRDAVKRSGPFGILVAIGVGMVSPLCACGILPVVISLAMIGTPLAPLLAILATSPTMGPDALLLTWRGLGMDWAMLKLVGSGALGLAVGMATLWAQKRGWLGADELLLKPVLREDGTLAPAKEIGAAAGIEVRSMQIVPRSSKLRFIWDRSWDAALFTGKFLLLAILLEGLIVTLVPMQWITMLVGQKSIVSPLVASVIGLPLPTNQIPIIPILAGLLQRGIDQGAAYTLLLAGPVSSLPAMVALNGMFRRRVLVLFLGVSLTVSVLLGWGWQLMKF</sequence>
<dbReference type="PANTHER" id="PTHR34184">
    <property type="entry name" value="UPF0718 PROTEIN YCGR"/>
    <property type="match status" value="1"/>
</dbReference>
<dbReference type="STRING" id="1969733.B5V00_15915"/>
<dbReference type="GO" id="GO:0005886">
    <property type="term" value="C:plasma membrane"/>
    <property type="evidence" value="ECO:0007669"/>
    <property type="project" value="UniProtKB-SubCell"/>
</dbReference>
<evidence type="ECO:0000256" key="7">
    <source>
        <dbReference type="SAM" id="Phobius"/>
    </source>
</evidence>
<keyword evidence="6 7" id="KW-0472">Membrane</keyword>
<feature type="transmembrane region" description="Helical" evidence="7">
    <location>
        <begin position="196"/>
        <end position="220"/>
    </location>
</feature>
<dbReference type="OrthoDB" id="9777774at2"/>
<name>A0A1X0XN40_9BACT</name>
<dbReference type="RefSeq" id="WP_085011797.1">
    <property type="nucleotide sequence ID" value="NZ_NAAD01000033.1"/>
</dbReference>
<evidence type="ECO:0000256" key="4">
    <source>
        <dbReference type="ARBA" id="ARBA00022692"/>
    </source>
</evidence>